<dbReference type="PANTHER" id="PTHR13847:SF193">
    <property type="entry name" value="PYRUVATE DEHYDROGENASE PHOSPHATASE REGULATORY SUBUNIT, MITOCHONDRIAL"/>
    <property type="match status" value="1"/>
</dbReference>
<gene>
    <name evidence="1" type="ORF">PoB_002904100</name>
</gene>
<name>A0AAV4A787_9GAST</name>
<keyword evidence="2" id="KW-1185">Reference proteome</keyword>
<comment type="caution">
    <text evidence="1">The sequence shown here is derived from an EMBL/GenBank/DDBJ whole genome shotgun (WGS) entry which is preliminary data.</text>
</comment>
<evidence type="ECO:0000313" key="2">
    <source>
        <dbReference type="Proteomes" id="UP000735302"/>
    </source>
</evidence>
<dbReference type="Gene3D" id="3.50.50.60">
    <property type="entry name" value="FAD/NAD(P)-binding domain"/>
    <property type="match status" value="1"/>
</dbReference>
<dbReference type="EMBL" id="BLXT01003598">
    <property type="protein sequence ID" value="GFO02536.1"/>
    <property type="molecule type" value="Genomic_DNA"/>
</dbReference>
<keyword evidence="1" id="KW-0670">Pyruvate</keyword>
<organism evidence="1 2">
    <name type="scientific">Plakobranchus ocellatus</name>
    <dbReference type="NCBI Taxonomy" id="259542"/>
    <lineage>
        <taxon>Eukaryota</taxon>
        <taxon>Metazoa</taxon>
        <taxon>Spiralia</taxon>
        <taxon>Lophotrochozoa</taxon>
        <taxon>Mollusca</taxon>
        <taxon>Gastropoda</taxon>
        <taxon>Heterobranchia</taxon>
        <taxon>Euthyneura</taxon>
        <taxon>Panpulmonata</taxon>
        <taxon>Sacoglossa</taxon>
        <taxon>Placobranchoidea</taxon>
        <taxon>Plakobranchidae</taxon>
        <taxon>Plakobranchus</taxon>
    </lineage>
</organism>
<dbReference type="AlphaFoldDB" id="A0AAV4A787"/>
<dbReference type="InterPro" id="IPR036188">
    <property type="entry name" value="FAD/NAD-bd_sf"/>
</dbReference>
<dbReference type="Proteomes" id="UP000735302">
    <property type="component" value="Unassembled WGS sequence"/>
</dbReference>
<protein>
    <submittedName>
        <fullName evidence="1">Pyruvate dehydrogenase phosphatase regulatory subunit, mitochondrial</fullName>
    </submittedName>
</protein>
<sequence length="153" mass="17123">MPVIRDPDGYIYYREWSVAVLGGGFEPNAKPCFHKGVPDKFEFQLLPDDWDHFQFLLDHMLHGMPCMANAEVRQLINGPESFTPDSRWLLGKAPKMVQLDDQISNCFIAAGMNSGVVGAGKHIAEWIIDVNLQSTCGLTTLADSFDCTTIRNF</sequence>
<evidence type="ECO:0000313" key="1">
    <source>
        <dbReference type="EMBL" id="GFO02536.1"/>
    </source>
</evidence>
<dbReference type="Gene3D" id="3.30.9.10">
    <property type="entry name" value="D-Amino Acid Oxidase, subunit A, domain 2"/>
    <property type="match status" value="1"/>
</dbReference>
<accession>A0AAV4A787</accession>
<proteinExistence type="predicted"/>
<reference evidence="1 2" key="1">
    <citation type="journal article" date="2021" name="Elife">
        <title>Chloroplast acquisition without the gene transfer in kleptoplastic sea slugs, Plakobranchus ocellatus.</title>
        <authorList>
            <person name="Maeda T."/>
            <person name="Takahashi S."/>
            <person name="Yoshida T."/>
            <person name="Shimamura S."/>
            <person name="Takaki Y."/>
            <person name="Nagai Y."/>
            <person name="Toyoda A."/>
            <person name="Suzuki Y."/>
            <person name="Arimoto A."/>
            <person name="Ishii H."/>
            <person name="Satoh N."/>
            <person name="Nishiyama T."/>
            <person name="Hasebe M."/>
            <person name="Maruyama T."/>
            <person name="Minagawa J."/>
            <person name="Obokata J."/>
            <person name="Shigenobu S."/>
        </authorList>
    </citation>
    <scope>NUCLEOTIDE SEQUENCE [LARGE SCALE GENOMIC DNA]</scope>
</reference>
<dbReference type="SUPFAM" id="SSF54373">
    <property type="entry name" value="FAD-linked reductases, C-terminal domain"/>
    <property type="match status" value="1"/>
</dbReference>
<dbReference type="GO" id="GO:0005759">
    <property type="term" value="C:mitochondrial matrix"/>
    <property type="evidence" value="ECO:0007669"/>
    <property type="project" value="TreeGrafter"/>
</dbReference>
<dbReference type="PANTHER" id="PTHR13847">
    <property type="entry name" value="SARCOSINE DEHYDROGENASE-RELATED"/>
    <property type="match status" value="1"/>
</dbReference>